<evidence type="ECO:0000313" key="3">
    <source>
        <dbReference type="Proteomes" id="UP000294933"/>
    </source>
</evidence>
<feature type="transmembrane region" description="Helical" evidence="1">
    <location>
        <begin position="7"/>
        <end position="30"/>
    </location>
</feature>
<dbReference type="VEuPathDB" id="FungiDB:BD410DRAFT_683297"/>
<proteinExistence type="predicted"/>
<dbReference type="AlphaFoldDB" id="A0A4Y7PP47"/>
<evidence type="ECO:0000256" key="1">
    <source>
        <dbReference type="SAM" id="Phobius"/>
    </source>
</evidence>
<gene>
    <name evidence="2" type="ORF">BD410DRAFT_683297</name>
</gene>
<keyword evidence="3" id="KW-1185">Reference proteome</keyword>
<sequence>HPKLTCYRLIVILLTLSFSLSKAALLYFGYSALPTTMELISGVAVTVGLYWLGLYEDDPPQELEWLFEYDYSSRVLKILSR</sequence>
<reference evidence="2 3" key="1">
    <citation type="submission" date="2018-06" db="EMBL/GenBank/DDBJ databases">
        <title>A transcriptomic atlas of mushroom development highlights an independent origin of complex multicellularity.</title>
        <authorList>
            <consortium name="DOE Joint Genome Institute"/>
            <person name="Krizsan K."/>
            <person name="Almasi E."/>
            <person name="Merenyi Z."/>
            <person name="Sahu N."/>
            <person name="Viragh M."/>
            <person name="Koszo T."/>
            <person name="Mondo S."/>
            <person name="Kiss B."/>
            <person name="Balint B."/>
            <person name="Kues U."/>
            <person name="Barry K."/>
            <person name="Hegedus J.C."/>
            <person name="Henrissat B."/>
            <person name="Johnson J."/>
            <person name="Lipzen A."/>
            <person name="Ohm R."/>
            <person name="Nagy I."/>
            <person name="Pangilinan J."/>
            <person name="Yan J."/>
            <person name="Xiong Y."/>
            <person name="Grigoriev I.V."/>
            <person name="Hibbett D.S."/>
            <person name="Nagy L.G."/>
        </authorList>
    </citation>
    <scope>NUCLEOTIDE SEQUENCE [LARGE SCALE GENOMIC DNA]</scope>
    <source>
        <strain evidence="2 3">SZMC22713</strain>
    </source>
</reference>
<dbReference type="OrthoDB" id="3268450at2759"/>
<keyword evidence="1" id="KW-1133">Transmembrane helix</keyword>
<dbReference type="Proteomes" id="UP000294933">
    <property type="component" value="Unassembled WGS sequence"/>
</dbReference>
<dbReference type="EMBL" id="ML170234">
    <property type="protein sequence ID" value="TDL16806.1"/>
    <property type="molecule type" value="Genomic_DNA"/>
</dbReference>
<keyword evidence="1" id="KW-0812">Transmembrane</keyword>
<keyword evidence="1" id="KW-0472">Membrane</keyword>
<feature type="transmembrane region" description="Helical" evidence="1">
    <location>
        <begin position="36"/>
        <end position="55"/>
    </location>
</feature>
<name>A0A4Y7PP47_9AGAM</name>
<accession>A0A4Y7PP47</accession>
<feature type="non-terminal residue" evidence="2">
    <location>
        <position position="81"/>
    </location>
</feature>
<protein>
    <submittedName>
        <fullName evidence="2">Uncharacterized protein</fullName>
    </submittedName>
</protein>
<organism evidence="2 3">
    <name type="scientific">Rickenella mellea</name>
    <dbReference type="NCBI Taxonomy" id="50990"/>
    <lineage>
        <taxon>Eukaryota</taxon>
        <taxon>Fungi</taxon>
        <taxon>Dikarya</taxon>
        <taxon>Basidiomycota</taxon>
        <taxon>Agaricomycotina</taxon>
        <taxon>Agaricomycetes</taxon>
        <taxon>Hymenochaetales</taxon>
        <taxon>Rickenellaceae</taxon>
        <taxon>Rickenella</taxon>
    </lineage>
</organism>
<evidence type="ECO:0000313" key="2">
    <source>
        <dbReference type="EMBL" id="TDL16806.1"/>
    </source>
</evidence>
<feature type="non-terminal residue" evidence="2">
    <location>
        <position position="1"/>
    </location>
</feature>